<evidence type="ECO:0000313" key="2">
    <source>
        <dbReference type="EMBL" id="RFA94572.1"/>
    </source>
</evidence>
<dbReference type="EMBL" id="NMUF01000080">
    <property type="protein sequence ID" value="RFA94572.1"/>
    <property type="molecule type" value="Genomic_DNA"/>
</dbReference>
<evidence type="ECO:0000256" key="1">
    <source>
        <dbReference type="SAM" id="MobiDB-lite"/>
    </source>
</evidence>
<dbReference type="RefSeq" id="WP_116420834.1">
    <property type="nucleotide sequence ID" value="NZ_JAOAJA010000021.1"/>
</dbReference>
<evidence type="ECO:0000313" key="3">
    <source>
        <dbReference type="EMBL" id="RFA96765.1"/>
    </source>
</evidence>
<feature type="compositionally biased region" description="Pro residues" evidence="1">
    <location>
        <begin position="23"/>
        <end position="62"/>
    </location>
</feature>
<dbReference type="EMBL" id="NMUE01000010">
    <property type="protein sequence ID" value="RFA96765.1"/>
    <property type="molecule type" value="Genomic_DNA"/>
</dbReference>
<evidence type="ECO:0000313" key="5">
    <source>
        <dbReference type="Proteomes" id="UP000257123"/>
    </source>
</evidence>
<accession>A0A371QWG4</accession>
<dbReference type="AlphaFoldDB" id="A0A371QWG4"/>
<evidence type="ECO:0000313" key="4">
    <source>
        <dbReference type="Proteomes" id="UP000256877"/>
    </source>
</evidence>
<dbReference type="Proteomes" id="UP000256877">
    <property type="component" value="Unassembled WGS sequence"/>
</dbReference>
<feature type="region of interest" description="Disordered" evidence="1">
    <location>
        <begin position="1"/>
        <end position="64"/>
    </location>
</feature>
<organism evidence="2 4">
    <name type="scientific">Pyrobaculum aerophilum</name>
    <dbReference type="NCBI Taxonomy" id="13773"/>
    <lineage>
        <taxon>Archaea</taxon>
        <taxon>Thermoproteota</taxon>
        <taxon>Thermoprotei</taxon>
        <taxon>Thermoproteales</taxon>
        <taxon>Thermoproteaceae</taxon>
        <taxon>Pyrobaculum</taxon>
    </lineage>
</organism>
<name>A0A371QWG4_9CREN</name>
<gene>
    <name evidence="3" type="ORF">CGL51_04405</name>
    <name evidence="2" type="ORF">CGL52_14195</name>
</gene>
<comment type="caution">
    <text evidence="2">The sequence shown here is derived from an EMBL/GenBank/DDBJ whole genome shotgun (WGS) entry which is preliminary data.</text>
</comment>
<reference evidence="4 5" key="1">
    <citation type="submission" date="2017-07" db="EMBL/GenBank/DDBJ databases">
        <title>Draft genome sequence of aerobic hyperthermophilic archaea, Pyrobaculum aerophilum YKB31 and YKB32.</title>
        <authorList>
            <person name="Mochizuki T."/>
            <person name="Berliner A.J."/>
            <person name="Yoshida-Takashima Y."/>
            <person name="Takaki Y."/>
            <person name="Nunoura T."/>
            <person name="Takai K."/>
        </authorList>
    </citation>
    <scope>NUCLEOTIDE SEQUENCE [LARGE SCALE GENOMIC DNA]</scope>
    <source>
        <strain evidence="3 5">YKB31</strain>
        <strain evidence="2 4">YKB32</strain>
    </source>
</reference>
<protein>
    <submittedName>
        <fullName evidence="2">Uncharacterized protein</fullName>
    </submittedName>
</protein>
<dbReference type="Proteomes" id="UP000257123">
    <property type="component" value="Unassembled WGS sequence"/>
</dbReference>
<feature type="compositionally biased region" description="Basic and acidic residues" evidence="1">
    <location>
        <begin position="1"/>
        <end position="10"/>
    </location>
</feature>
<sequence length="235" mass="25936">MEYCTRRPDLCDPYGVARESARNPPPAGTQEGPPPLGTQAEPPAPIPPPLPVPELPPGPPRPQEAGGVVVRYRRLLIPTYWQVASDAVARLGDVVVVFPDKWLLLRRVRRPHSWSDPDEGFFVSGHLNRQVCAYSFLPRGALEYVVNLAKSGAVIAAMCDIRARAKPPRRLELQWLWRSEGYLVNLSPARVAVLQPAAGGRRYFVADLAKKGCPAYSHWVNQVLQALGVLARLVC</sequence>
<proteinExistence type="predicted"/>